<organism evidence="1 2">
    <name type="scientific">Halobacillus litoralis</name>
    <dbReference type="NCBI Taxonomy" id="45668"/>
    <lineage>
        <taxon>Bacteria</taxon>
        <taxon>Bacillati</taxon>
        <taxon>Bacillota</taxon>
        <taxon>Bacilli</taxon>
        <taxon>Bacillales</taxon>
        <taxon>Bacillaceae</taxon>
        <taxon>Halobacillus</taxon>
    </lineage>
</organism>
<gene>
    <name evidence="1" type="ORF">GLW04_03750</name>
</gene>
<evidence type="ECO:0000313" key="2">
    <source>
        <dbReference type="Proteomes" id="UP000460949"/>
    </source>
</evidence>
<dbReference type="SUPFAM" id="SSF140500">
    <property type="entry name" value="BAS1536-like"/>
    <property type="match status" value="1"/>
</dbReference>
<name>A0A845DQ19_9BACI</name>
<dbReference type="Gene3D" id="4.10.280.10">
    <property type="entry name" value="Helix-loop-helix DNA-binding domain"/>
    <property type="match status" value="1"/>
</dbReference>
<dbReference type="GO" id="GO:0046983">
    <property type="term" value="F:protein dimerization activity"/>
    <property type="evidence" value="ECO:0007669"/>
    <property type="project" value="InterPro"/>
</dbReference>
<dbReference type="InterPro" id="IPR036638">
    <property type="entry name" value="HLH_DNA-bd_sf"/>
</dbReference>
<dbReference type="EMBL" id="WMET01000001">
    <property type="protein sequence ID" value="MYL18989.1"/>
    <property type="molecule type" value="Genomic_DNA"/>
</dbReference>
<dbReference type="RefSeq" id="WP_160836456.1">
    <property type="nucleotide sequence ID" value="NZ_JAIVAK010000007.1"/>
</dbReference>
<reference evidence="1 2" key="1">
    <citation type="submission" date="2019-11" db="EMBL/GenBank/DDBJ databases">
        <title>Genome sequences of 17 halophilic strains isolated from different environments.</title>
        <authorList>
            <person name="Furrow R.E."/>
        </authorList>
    </citation>
    <scope>NUCLEOTIDE SEQUENCE [LARGE SCALE GENOMIC DNA]</scope>
    <source>
        <strain evidence="1 2">22511_23_Filter</strain>
    </source>
</reference>
<evidence type="ECO:0000313" key="1">
    <source>
        <dbReference type="EMBL" id="MYL18989.1"/>
    </source>
</evidence>
<dbReference type="InterPro" id="IPR018540">
    <property type="entry name" value="Spo0E-like"/>
</dbReference>
<protein>
    <submittedName>
        <fullName evidence="1">Spo0E family sporulation regulatory protein-aspartic acid phosphatase</fullName>
    </submittedName>
</protein>
<dbReference type="OrthoDB" id="2972613at2"/>
<dbReference type="InterPro" id="IPR037208">
    <property type="entry name" value="Spo0E-like_sf"/>
</dbReference>
<dbReference type="Proteomes" id="UP000460949">
    <property type="component" value="Unassembled WGS sequence"/>
</dbReference>
<dbReference type="GO" id="GO:0043937">
    <property type="term" value="P:regulation of sporulation"/>
    <property type="evidence" value="ECO:0007669"/>
    <property type="project" value="InterPro"/>
</dbReference>
<proteinExistence type="predicted"/>
<sequence>MDKETMLEEVERLRKRMMEVANEKGFSSVESVQISQRLDTLLNEIQQQS</sequence>
<dbReference type="Pfam" id="PF09388">
    <property type="entry name" value="SpoOE-like"/>
    <property type="match status" value="1"/>
</dbReference>
<comment type="caution">
    <text evidence="1">The sequence shown here is derived from an EMBL/GenBank/DDBJ whole genome shotgun (WGS) entry which is preliminary data.</text>
</comment>
<dbReference type="AlphaFoldDB" id="A0A845DQ19"/>
<accession>A0A845DQ19</accession>